<organism evidence="2 3">
    <name type="scientific">Candidatus Scatousia excrementigallinarum</name>
    <dbReference type="NCBI Taxonomy" id="2840935"/>
    <lineage>
        <taxon>Bacteria</taxon>
        <taxon>Candidatus Scatousia</taxon>
    </lineage>
</organism>
<evidence type="ECO:0000313" key="2">
    <source>
        <dbReference type="EMBL" id="HIS36631.1"/>
    </source>
</evidence>
<dbReference type="Pfam" id="PF03031">
    <property type="entry name" value="NIF"/>
    <property type="match status" value="1"/>
</dbReference>
<dbReference type="InterPro" id="IPR036412">
    <property type="entry name" value="HAD-like_sf"/>
</dbReference>
<evidence type="ECO:0000259" key="1">
    <source>
        <dbReference type="Pfam" id="PF03031"/>
    </source>
</evidence>
<dbReference type="SUPFAM" id="SSF56784">
    <property type="entry name" value="HAD-like"/>
    <property type="match status" value="1"/>
</dbReference>
<gene>
    <name evidence="2" type="ORF">IAC10_08390</name>
</gene>
<reference evidence="2" key="1">
    <citation type="submission" date="2020-10" db="EMBL/GenBank/DDBJ databases">
        <authorList>
            <person name="Gilroy R."/>
        </authorList>
    </citation>
    <scope>NUCLEOTIDE SEQUENCE</scope>
    <source>
        <strain evidence="2">6276</strain>
    </source>
</reference>
<evidence type="ECO:0000313" key="3">
    <source>
        <dbReference type="Proteomes" id="UP000823928"/>
    </source>
</evidence>
<dbReference type="Proteomes" id="UP000823928">
    <property type="component" value="Unassembled WGS sequence"/>
</dbReference>
<protein>
    <recommendedName>
        <fullName evidence="1">FCP1 homology domain-containing protein</fullName>
    </recommendedName>
</protein>
<dbReference type="AlphaFoldDB" id="A0A9D1EZL6"/>
<dbReference type="InterPro" id="IPR023214">
    <property type="entry name" value="HAD_sf"/>
</dbReference>
<reference evidence="2" key="2">
    <citation type="journal article" date="2021" name="PeerJ">
        <title>Extensive microbial diversity within the chicken gut microbiome revealed by metagenomics and culture.</title>
        <authorList>
            <person name="Gilroy R."/>
            <person name="Ravi A."/>
            <person name="Getino M."/>
            <person name="Pursley I."/>
            <person name="Horton D.L."/>
            <person name="Alikhan N.F."/>
            <person name="Baker D."/>
            <person name="Gharbi K."/>
            <person name="Hall N."/>
            <person name="Watson M."/>
            <person name="Adriaenssens E.M."/>
            <person name="Foster-Nyarko E."/>
            <person name="Jarju S."/>
            <person name="Secka A."/>
            <person name="Antonio M."/>
            <person name="Oren A."/>
            <person name="Chaudhuri R.R."/>
            <person name="La Ragione R."/>
            <person name="Hildebrand F."/>
            <person name="Pallen M.J."/>
        </authorList>
    </citation>
    <scope>NUCLEOTIDE SEQUENCE</scope>
    <source>
        <strain evidence="2">6276</strain>
    </source>
</reference>
<dbReference type="EMBL" id="DVIU01000165">
    <property type="protein sequence ID" value="HIS36631.1"/>
    <property type="molecule type" value="Genomic_DNA"/>
</dbReference>
<accession>A0A9D1EZL6</accession>
<dbReference type="InterPro" id="IPR004274">
    <property type="entry name" value="FCP1_dom"/>
</dbReference>
<proteinExistence type="predicted"/>
<comment type="caution">
    <text evidence="2">The sequence shown here is derived from an EMBL/GenBank/DDBJ whole genome shotgun (WGS) entry which is preliminary data.</text>
</comment>
<feature type="domain" description="FCP1 homology" evidence="1">
    <location>
        <begin position="9"/>
        <end position="77"/>
    </location>
</feature>
<dbReference type="Gene3D" id="3.40.50.1000">
    <property type="entry name" value="HAD superfamily/HAD-like"/>
    <property type="match status" value="1"/>
</dbReference>
<sequence length="122" mass="14322">MLEFSPLNKTWILDIDGTLVKHNGYKIDGYDTLLEGVKEFFDKISPDDKVILMTARKDEYLEDLKRFLQENNIRYDYLLTNMPMGERIIVNDRKPSGLDMAFAINKDRDNTLNIAYKINIKK</sequence>
<name>A0A9D1EZL6_9BACT</name>